<dbReference type="GeneID" id="61001156"/>
<accession>A0ABQ0VGS6</accession>
<dbReference type="InterPro" id="IPR042070">
    <property type="entry name" value="PucR_C-HTH_sf"/>
</dbReference>
<name>A0ABQ0VGS6_ENTMU</name>
<feature type="domain" description="PucR C-terminal helix-turn-helix" evidence="2">
    <location>
        <begin position="481"/>
        <end position="538"/>
    </location>
</feature>
<dbReference type="InterPro" id="IPR025736">
    <property type="entry name" value="PucR_C-HTH_dom"/>
</dbReference>
<dbReference type="PANTHER" id="PTHR33744">
    <property type="entry name" value="CARBOHYDRATE DIACID REGULATOR"/>
    <property type="match status" value="1"/>
</dbReference>
<dbReference type="EMBL" id="BJWA01000046">
    <property type="protein sequence ID" value="GEL81918.1"/>
    <property type="molecule type" value="Genomic_DNA"/>
</dbReference>
<sequence length="545" mass="64286">MVKPLEIIQLKELSSADCTMNLEDINISITGINVMDTNNMDSWIKKGEIIIVGGEYIKIFFTEKYLSKVLKKEIGGIITKKRYQCYIKKEYVTLCTRYHVPIIFVENSYSWSDIISPIQSLIIRNQSKMLVDVEHFHRTMLLAVSDKSMHKDICEIFYELIGWPVAIIDENFLLLNYSSGFNWLNYIDNTQKSILNVFDKIGTSYEGKDVIGILDQRKNLSENNLKFFYIPISGAFQKKSYMILKQDKNTETLSEDLLAKIESFLLIYRLKISFQMNYKLINSHYQNIIFEDLLQLNEANKSTKEKISYLLGTKVLDFYRVVMIKEISTKSNYTFSQGDAYFINFKNSLINQKYINDSFLIFSRKNYWILLMPVTNIDLEEFLKSLVNLLDDFYQHSNYFIGVSESHPYWRLSLGYKEAEQSINILVSNYPSKRYLLYSKLGILKMFIDDQGKINQLYRDKMLETYIFPLKETDNKNRTELLSTLETFFYCGFSYSRTSEKLFIHKNTLRARIKRIEQILDVDIKHPDNLMNIYISFQIYHLVTE</sequence>
<evidence type="ECO:0000313" key="4">
    <source>
        <dbReference type="Proteomes" id="UP000321175"/>
    </source>
</evidence>
<feature type="domain" description="Purine catabolism PurC-like" evidence="1">
    <location>
        <begin position="6"/>
        <end position="122"/>
    </location>
</feature>
<dbReference type="Pfam" id="PF13556">
    <property type="entry name" value="HTH_30"/>
    <property type="match status" value="1"/>
</dbReference>
<evidence type="ECO:0000313" key="3">
    <source>
        <dbReference type="EMBL" id="GEL81918.1"/>
    </source>
</evidence>
<proteinExistence type="predicted"/>
<dbReference type="Pfam" id="PF07905">
    <property type="entry name" value="PucR"/>
    <property type="match status" value="1"/>
</dbReference>
<dbReference type="InterPro" id="IPR012914">
    <property type="entry name" value="PucR_dom"/>
</dbReference>
<dbReference type="PANTHER" id="PTHR33744:SF1">
    <property type="entry name" value="DNA-BINDING TRANSCRIPTIONAL ACTIVATOR ADER"/>
    <property type="match status" value="1"/>
</dbReference>
<dbReference type="Proteomes" id="UP000321175">
    <property type="component" value="Unassembled WGS sequence"/>
</dbReference>
<protein>
    <submittedName>
        <fullName evidence="3">Purine catabolism regulatory protein</fullName>
    </submittedName>
</protein>
<dbReference type="RefSeq" id="WP_071868017.1">
    <property type="nucleotide sequence ID" value="NZ_BJWA01000046.1"/>
</dbReference>
<evidence type="ECO:0000259" key="1">
    <source>
        <dbReference type="Pfam" id="PF07905"/>
    </source>
</evidence>
<gene>
    <name evidence="3" type="ORF">EMU01_30620</name>
</gene>
<evidence type="ECO:0000259" key="2">
    <source>
        <dbReference type="Pfam" id="PF13556"/>
    </source>
</evidence>
<dbReference type="Gene3D" id="1.10.10.2840">
    <property type="entry name" value="PucR C-terminal helix-turn-helix domain"/>
    <property type="match status" value="1"/>
</dbReference>
<keyword evidence="4" id="KW-1185">Reference proteome</keyword>
<reference evidence="3 4" key="1">
    <citation type="submission" date="2019-07" db="EMBL/GenBank/DDBJ databases">
        <title>Whole genome shotgun sequence of Enterococcus mundtii NBRC 100490.</title>
        <authorList>
            <person name="Hosoyama A."/>
            <person name="Uohara A."/>
            <person name="Ohji S."/>
            <person name="Ichikawa N."/>
        </authorList>
    </citation>
    <scope>NUCLEOTIDE SEQUENCE [LARGE SCALE GENOMIC DNA]</scope>
    <source>
        <strain evidence="3 4">NBRC 100490</strain>
    </source>
</reference>
<comment type="caution">
    <text evidence="3">The sequence shown here is derived from an EMBL/GenBank/DDBJ whole genome shotgun (WGS) entry which is preliminary data.</text>
</comment>
<organism evidence="3 4">
    <name type="scientific">Enterococcus mundtii</name>
    <dbReference type="NCBI Taxonomy" id="53346"/>
    <lineage>
        <taxon>Bacteria</taxon>
        <taxon>Bacillati</taxon>
        <taxon>Bacillota</taxon>
        <taxon>Bacilli</taxon>
        <taxon>Lactobacillales</taxon>
        <taxon>Enterococcaceae</taxon>
        <taxon>Enterococcus</taxon>
    </lineage>
</organism>
<dbReference type="InterPro" id="IPR051448">
    <property type="entry name" value="CdaR-like_regulators"/>
</dbReference>